<dbReference type="EMBL" id="AP010968">
    <property type="protein sequence ID" value="BAJ33090.1"/>
    <property type="molecule type" value="Genomic_DNA"/>
</dbReference>
<evidence type="ECO:0000313" key="4">
    <source>
        <dbReference type="Proteomes" id="UP000007076"/>
    </source>
</evidence>
<reference evidence="3 4" key="1">
    <citation type="journal article" date="2010" name="DNA Res.">
        <title>Genome sequence of Kitasatospora setae NBRC 14216T: an evolutionary snapshot of the family Streptomycetaceae.</title>
        <authorList>
            <person name="Ichikawa N."/>
            <person name="Oguchi A."/>
            <person name="Ikeda H."/>
            <person name="Ishikawa J."/>
            <person name="Kitani S."/>
            <person name="Watanabe Y."/>
            <person name="Nakamura S."/>
            <person name="Katano Y."/>
            <person name="Kishi E."/>
            <person name="Sasagawa M."/>
            <person name="Ankai A."/>
            <person name="Fukui S."/>
            <person name="Hashimoto Y."/>
            <person name="Kamata S."/>
            <person name="Otoguro M."/>
            <person name="Tanikawa S."/>
            <person name="Nihira T."/>
            <person name="Horinouchi S."/>
            <person name="Ohnishi Y."/>
            <person name="Hayakawa M."/>
            <person name="Kuzuyama T."/>
            <person name="Arisawa A."/>
            <person name="Nomoto F."/>
            <person name="Miura H."/>
            <person name="Takahashi Y."/>
            <person name="Fujita N."/>
        </authorList>
    </citation>
    <scope>NUCLEOTIDE SEQUENCE [LARGE SCALE GENOMIC DNA]</scope>
    <source>
        <strain evidence="4">ATCC 33774 / DSM 43861 / JCM 3304 / KCC A-0304 / NBRC 14216 / KM-6054</strain>
    </source>
</reference>
<dbReference type="eggNOG" id="COG0236">
    <property type="taxonomic scope" value="Bacteria"/>
</dbReference>
<dbReference type="Pfam" id="PF00550">
    <property type="entry name" value="PP-binding"/>
    <property type="match status" value="1"/>
</dbReference>
<dbReference type="Proteomes" id="UP000007076">
    <property type="component" value="Chromosome"/>
</dbReference>
<organism evidence="3 4">
    <name type="scientific">Kitasatospora setae (strain ATCC 33774 / DSM 43861 / JCM 3304 / KCC A-0304 / NBRC 14216 / KM-6054)</name>
    <name type="common">Streptomyces setae</name>
    <dbReference type="NCBI Taxonomy" id="452652"/>
    <lineage>
        <taxon>Bacteria</taxon>
        <taxon>Bacillati</taxon>
        <taxon>Actinomycetota</taxon>
        <taxon>Actinomycetes</taxon>
        <taxon>Kitasatosporales</taxon>
        <taxon>Streptomycetaceae</taxon>
        <taxon>Kitasatospora</taxon>
    </lineage>
</organism>
<feature type="domain" description="Carrier" evidence="2">
    <location>
        <begin position="2"/>
        <end position="76"/>
    </location>
</feature>
<keyword evidence="4" id="KW-1185">Reference proteome</keyword>
<sequence length="96" mass="10131">MDRITERVAAVLADKFDVPADLITTRASFQELDLDSLSVVELYVTLQEEWGVPLDAEAPGAETTVGELVDELRQALDGRASSGAALPPDGSGTGDD</sequence>
<feature type="region of interest" description="Disordered" evidence="1">
    <location>
        <begin position="77"/>
        <end position="96"/>
    </location>
</feature>
<dbReference type="STRING" id="452652.KSE_73350"/>
<evidence type="ECO:0000313" key="3">
    <source>
        <dbReference type="EMBL" id="BAJ33090.1"/>
    </source>
</evidence>
<accession>E4NJE2</accession>
<name>E4NJE2_KITSK</name>
<dbReference type="PATRIC" id="fig|452652.3.peg.7377"/>
<dbReference type="SUPFAM" id="SSF47336">
    <property type="entry name" value="ACP-like"/>
    <property type="match status" value="1"/>
</dbReference>
<dbReference type="RefSeq" id="WP_014140381.1">
    <property type="nucleotide sequence ID" value="NC_016109.1"/>
</dbReference>
<dbReference type="PROSITE" id="PS50075">
    <property type="entry name" value="CARRIER"/>
    <property type="match status" value="1"/>
</dbReference>
<dbReference type="InterPro" id="IPR009081">
    <property type="entry name" value="PP-bd_ACP"/>
</dbReference>
<dbReference type="AlphaFoldDB" id="E4NJE2"/>
<proteinExistence type="predicted"/>
<dbReference type="InterPro" id="IPR036736">
    <property type="entry name" value="ACP-like_sf"/>
</dbReference>
<evidence type="ECO:0000256" key="1">
    <source>
        <dbReference type="SAM" id="MobiDB-lite"/>
    </source>
</evidence>
<dbReference type="HOGENOM" id="CLU_108696_3_2_11"/>
<gene>
    <name evidence="3" type="primary">acpP4</name>
    <name evidence="3" type="ordered locus">KSE_73350</name>
</gene>
<dbReference type="Gene3D" id="1.10.1200.10">
    <property type="entry name" value="ACP-like"/>
    <property type="match status" value="1"/>
</dbReference>
<dbReference type="KEGG" id="ksk:KSE_73350"/>
<protein>
    <submittedName>
        <fullName evidence="3">Putative acyl carrier protein</fullName>
    </submittedName>
</protein>
<evidence type="ECO:0000259" key="2">
    <source>
        <dbReference type="PROSITE" id="PS50075"/>
    </source>
</evidence>